<dbReference type="GO" id="GO:0008061">
    <property type="term" value="F:chitin binding"/>
    <property type="evidence" value="ECO:0007669"/>
    <property type="project" value="UniProtKB-KW"/>
</dbReference>
<evidence type="ECO:0000256" key="11">
    <source>
        <dbReference type="ARBA" id="ARBA00023326"/>
    </source>
</evidence>
<dbReference type="InterPro" id="IPR001223">
    <property type="entry name" value="Glyco_hydro18_cat"/>
</dbReference>
<dbReference type="PANTHER" id="PTHR11177">
    <property type="entry name" value="CHITINASE"/>
    <property type="match status" value="1"/>
</dbReference>
<dbReference type="EMBL" id="VVIM01000003">
    <property type="protein sequence ID" value="KAB0801533.1"/>
    <property type="molecule type" value="Genomic_DNA"/>
</dbReference>
<evidence type="ECO:0000256" key="1">
    <source>
        <dbReference type="ARBA" id="ARBA00000822"/>
    </source>
</evidence>
<dbReference type="InParanoid" id="A0A5N4AWA2"/>
<comment type="caution">
    <text evidence="15">The sequence shown here is derived from an EMBL/GenBank/DDBJ whole genome shotgun (WGS) entry which is preliminary data.</text>
</comment>
<dbReference type="OrthoDB" id="73875at2759"/>
<dbReference type="SUPFAM" id="SSF51445">
    <property type="entry name" value="(Trans)glycosidases"/>
    <property type="match status" value="1"/>
</dbReference>
<name>A0A5N4AWA2_PHOPY</name>
<reference evidence="15 16" key="1">
    <citation type="journal article" date="2018" name="Elife">
        <title>Firefly genomes illuminate parallel origins of bioluminescence in beetles.</title>
        <authorList>
            <person name="Fallon T.R."/>
            <person name="Lower S.E."/>
            <person name="Chang C.H."/>
            <person name="Bessho-Uehara M."/>
            <person name="Martin G.J."/>
            <person name="Bewick A.J."/>
            <person name="Behringer M."/>
            <person name="Debat H.J."/>
            <person name="Wong I."/>
            <person name="Day J.C."/>
            <person name="Suvorov A."/>
            <person name="Silva C.J."/>
            <person name="Stanger-Hall K.F."/>
            <person name="Hall D.W."/>
            <person name="Schmitz R.J."/>
            <person name="Nelson D.R."/>
            <person name="Lewis S.M."/>
            <person name="Shigenobu S."/>
            <person name="Bybee S.M."/>
            <person name="Larracuente A.M."/>
            <person name="Oba Y."/>
            <person name="Weng J.K."/>
        </authorList>
    </citation>
    <scope>NUCLEOTIDE SEQUENCE [LARGE SCALE GENOMIC DNA]</scope>
    <source>
        <strain evidence="15">1611_PpyrPB1</strain>
        <tissue evidence="15">Whole body</tissue>
    </source>
</reference>
<protein>
    <recommendedName>
        <fullName evidence="3">chitinase</fullName>
        <ecNumber evidence="3">3.2.1.14</ecNumber>
    </recommendedName>
</protein>
<evidence type="ECO:0000256" key="12">
    <source>
        <dbReference type="RuleBase" id="RU000489"/>
    </source>
</evidence>
<evidence type="ECO:0000256" key="13">
    <source>
        <dbReference type="SAM" id="SignalP"/>
    </source>
</evidence>
<evidence type="ECO:0000259" key="14">
    <source>
        <dbReference type="PROSITE" id="PS51910"/>
    </source>
</evidence>
<dbReference type="EC" id="3.2.1.14" evidence="3"/>
<dbReference type="GO" id="GO:0008843">
    <property type="term" value="F:endochitinase activity"/>
    <property type="evidence" value="ECO:0007669"/>
    <property type="project" value="UniProtKB-EC"/>
</dbReference>
<dbReference type="InterPro" id="IPR011583">
    <property type="entry name" value="Chitinase_II/V-like_cat"/>
</dbReference>
<dbReference type="AlphaFoldDB" id="A0A5N4AWA2"/>
<dbReference type="Proteomes" id="UP000327044">
    <property type="component" value="Unassembled WGS sequence"/>
</dbReference>
<sequence>MYSKTLVFCFLAVSFKIISARKIVCYYESWSVYRPGDGSFKIEDINPFLCTHAIYAFVGINQTSGSIKILDPWNDVDNGGFRRFNAMKSKNPNLKTLLAVGGWKEGSVNYSKMAGNTSLRSNFITSAINLMNKYGFDGFDIDWEYPAQRGGVPQDKANFVTLVREFRQALGNGRLLSIAAGATPSQIATSYNVSALIRDLDFINVMTYDLHGSWDGVTGANAPLFSSSGLSVSQCIDAWIANGAPSSKLVMGIPVYGRTFTLTNSQLNGIGAPTSQPGAPGPFTQEAGIIGYNEMCLKLLTNQWVVVWHDAQKIPYAYKGNQWVSYDGTRSVNIKVTYVKQRDLGGAMIWSIDTDDFRGKCGSKYPILTTIKNGLI</sequence>
<dbReference type="InterPro" id="IPR001579">
    <property type="entry name" value="Glyco_hydro_18_chit_AS"/>
</dbReference>
<evidence type="ECO:0000256" key="2">
    <source>
        <dbReference type="ARBA" id="ARBA00009121"/>
    </source>
</evidence>
<dbReference type="GO" id="GO:0006032">
    <property type="term" value="P:chitin catabolic process"/>
    <property type="evidence" value="ECO:0007669"/>
    <property type="project" value="UniProtKB-KW"/>
</dbReference>
<dbReference type="InterPro" id="IPR029070">
    <property type="entry name" value="Chitinase_insertion_sf"/>
</dbReference>
<dbReference type="FunFam" id="3.10.50.10:FF:000004">
    <property type="entry name" value="Chitinase 5"/>
    <property type="match status" value="1"/>
</dbReference>
<evidence type="ECO:0000313" key="16">
    <source>
        <dbReference type="Proteomes" id="UP000327044"/>
    </source>
</evidence>
<comment type="similarity">
    <text evidence="2">Belongs to the glycosyl hydrolase 18 family. Chitinase class II subfamily.</text>
</comment>
<evidence type="ECO:0000256" key="8">
    <source>
        <dbReference type="ARBA" id="ARBA00023157"/>
    </source>
</evidence>
<dbReference type="CDD" id="cd02872">
    <property type="entry name" value="GH18_chitolectin_chitotriosidase"/>
    <property type="match status" value="1"/>
</dbReference>
<dbReference type="SUPFAM" id="SSF54556">
    <property type="entry name" value="Chitinase insertion domain"/>
    <property type="match status" value="1"/>
</dbReference>
<dbReference type="Gene3D" id="3.10.50.10">
    <property type="match status" value="1"/>
</dbReference>
<keyword evidence="5 13" id="KW-0732">Signal</keyword>
<evidence type="ECO:0000256" key="3">
    <source>
        <dbReference type="ARBA" id="ARBA00012729"/>
    </source>
</evidence>
<dbReference type="InterPro" id="IPR017853">
    <property type="entry name" value="GH"/>
</dbReference>
<accession>A0A5N4AWA2</accession>
<keyword evidence="4" id="KW-0147">Chitin-binding</keyword>
<feature type="domain" description="GH18" evidence="14">
    <location>
        <begin position="21"/>
        <end position="376"/>
    </location>
</feature>
<dbReference type="PROSITE" id="PS01095">
    <property type="entry name" value="GH18_1"/>
    <property type="match status" value="1"/>
</dbReference>
<keyword evidence="9" id="KW-0119">Carbohydrate metabolism</keyword>
<keyword evidence="7" id="KW-0146">Chitin degradation</keyword>
<proteinExistence type="inferred from homology"/>
<evidence type="ECO:0000256" key="9">
    <source>
        <dbReference type="ARBA" id="ARBA00023277"/>
    </source>
</evidence>
<evidence type="ECO:0000313" key="15">
    <source>
        <dbReference type="EMBL" id="KAB0801533.1"/>
    </source>
</evidence>
<dbReference type="GO" id="GO:0000272">
    <property type="term" value="P:polysaccharide catabolic process"/>
    <property type="evidence" value="ECO:0007669"/>
    <property type="project" value="UniProtKB-KW"/>
</dbReference>
<dbReference type="PROSITE" id="PS51910">
    <property type="entry name" value="GH18_2"/>
    <property type="match status" value="1"/>
</dbReference>
<organism evidence="15 16">
    <name type="scientific">Photinus pyralis</name>
    <name type="common">Common eastern firefly</name>
    <name type="synonym">Lampyris pyralis</name>
    <dbReference type="NCBI Taxonomy" id="7054"/>
    <lineage>
        <taxon>Eukaryota</taxon>
        <taxon>Metazoa</taxon>
        <taxon>Ecdysozoa</taxon>
        <taxon>Arthropoda</taxon>
        <taxon>Hexapoda</taxon>
        <taxon>Insecta</taxon>
        <taxon>Pterygota</taxon>
        <taxon>Neoptera</taxon>
        <taxon>Endopterygota</taxon>
        <taxon>Coleoptera</taxon>
        <taxon>Polyphaga</taxon>
        <taxon>Elateriformia</taxon>
        <taxon>Elateroidea</taxon>
        <taxon>Lampyridae</taxon>
        <taxon>Lampyrinae</taxon>
        <taxon>Photinus</taxon>
    </lineage>
</organism>
<evidence type="ECO:0000256" key="4">
    <source>
        <dbReference type="ARBA" id="ARBA00022669"/>
    </source>
</evidence>
<dbReference type="GO" id="GO:0005576">
    <property type="term" value="C:extracellular region"/>
    <property type="evidence" value="ECO:0007669"/>
    <property type="project" value="TreeGrafter"/>
</dbReference>
<dbReference type="PANTHER" id="PTHR11177:SF360">
    <property type="entry name" value="CHITINASE 4-RELATED"/>
    <property type="match status" value="1"/>
</dbReference>
<dbReference type="InterPro" id="IPR050314">
    <property type="entry name" value="Glycosyl_Hydrlase_18"/>
</dbReference>
<keyword evidence="11" id="KW-0624">Polysaccharide degradation</keyword>
<comment type="catalytic activity">
    <reaction evidence="1">
        <text>Random endo-hydrolysis of N-acetyl-beta-D-glucosaminide (1-&gt;4)-beta-linkages in chitin and chitodextrins.</text>
        <dbReference type="EC" id="3.2.1.14"/>
    </reaction>
</comment>
<dbReference type="SMART" id="SM00636">
    <property type="entry name" value="Glyco_18"/>
    <property type="match status" value="1"/>
</dbReference>
<evidence type="ECO:0000256" key="7">
    <source>
        <dbReference type="ARBA" id="ARBA00023024"/>
    </source>
</evidence>
<feature type="signal peptide" evidence="13">
    <location>
        <begin position="1"/>
        <end position="20"/>
    </location>
</feature>
<gene>
    <name evidence="15" type="ORF">PPYR_05887</name>
</gene>
<keyword evidence="16" id="KW-1185">Reference proteome</keyword>
<feature type="chain" id="PRO_5024387305" description="chitinase" evidence="13">
    <location>
        <begin position="21"/>
        <end position="376"/>
    </location>
</feature>
<evidence type="ECO:0000256" key="6">
    <source>
        <dbReference type="ARBA" id="ARBA00022801"/>
    </source>
</evidence>
<evidence type="ECO:0000256" key="10">
    <source>
        <dbReference type="ARBA" id="ARBA00023295"/>
    </source>
</evidence>
<dbReference type="Pfam" id="PF00704">
    <property type="entry name" value="Glyco_hydro_18"/>
    <property type="match status" value="1"/>
</dbReference>
<keyword evidence="8" id="KW-1015">Disulfide bond</keyword>
<evidence type="ECO:0000256" key="5">
    <source>
        <dbReference type="ARBA" id="ARBA00022729"/>
    </source>
</evidence>
<dbReference type="FunCoup" id="A0A5N4AWA2">
    <property type="interactions" value="39"/>
</dbReference>
<dbReference type="Gene3D" id="3.20.20.80">
    <property type="entry name" value="Glycosidases"/>
    <property type="match status" value="1"/>
</dbReference>
<keyword evidence="10 12" id="KW-0326">Glycosidase</keyword>
<keyword evidence="6 12" id="KW-0378">Hydrolase</keyword>